<organism evidence="2 3">
    <name type="scientific">Diploptera punctata</name>
    <name type="common">Pacific beetle cockroach</name>
    <dbReference type="NCBI Taxonomy" id="6984"/>
    <lineage>
        <taxon>Eukaryota</taxon>
        <taxon>Metazoa</taxon>
        <taxon>Ecdysozoa</taxon>
        <taxon>Arthropoda</taxon>
        <taxon>Hexapoda</taxon>
        <taxon>Insecta</taxon>
        <taxon>Pterygota</taxon>
        <taxon>Neoptera</taxon>
        <taxon>Polyneoptera</taxon>
        <taxon>Dictyoptera</taxon>
        <taxon>Blattodea</taxon>
        <taxon>Blaberoidea</taxon>
        <taxon>Blaberidae</taxon>
        <taxon>Diplopterinae</taxon>
        <taxon>Diploptera</taxon>
    </lineage>
</organism>
<evidence type="ECO:0000313" key="2">
    <source>
        <dbReference type="EMBL" id="KAJ9583421.1"/>
    </source>
</evidence>
<evidence type="ECO:0000256" key="1">
    <source>
        <dbReference type="SAM" id="Phobius"/>
    </source>
</evidence>
<dbReference type="Proteomes" id="UP001233999">
    <property type="component" value="Unassembled WGS sequence"/>
</dbReference>
<dbReference type="AlphaFoldDB" id="A0AAD8EB09"/>
<name>A0AAD8EB09_DIPPU</name>
<accession>A0AAD8EB09</accession>
<feature type="non-terminal residue" evidence="2">
    <location>
        <position position="123"/>
    </location>
</feature>
<proteinExistence type="predicted"/>
<reference evidence="2" key="2">
    <citation type="submission" date="2023-05" db="EMBL/GenBank/DDBJ databases">
        <authorList>
            <person name="Fouks B."/>
        </authorList>
    </citation>
    <scope>NUCLEOTIDE SEQUENCE</scope>
    <source>
        <strain evidence="2">Stay&amp;Tobe</strain>
        <tissue evidence="2">Testes</tissue>
    </source>
</reference>
<gene>
    <name evidence="2" type="ORF">L9F63_022224</name>
</gene>
<evidence type="ECO:0000313" key="3">
    <source>
        <dbReference type="Proteomes" id="UP001233999"/>
    </source>
</evidence>
<keyword evidence="1" id="KW-0812">Transmembrane</keyword>
<comment type="caution">
    <text evidence="2">The sequence shown here is derived from an EMBL/GenBank/DDBJ whole genome shotgun (WGS) entry which is preliminary data.</text>
</comment>
<feature type="non-terminal residue" evidence="2">
    <location>
        <position position="1"/>
    </location>
</feature>
<keyword evidence="1" id="KW-0472">Membrane</keyword>
<feature type="transmembrane region" description="Helical" evidence="1">
    <location>
        <begin position="12"/>
        <end position="35"/>
    </location>
</feature>
<reference evidence="2" key="1">
    <citation type="journal article" date="2023" name="IScience">
        <title>Live-bearing cockroach genome reveals convergent evolutionary mechanisms linked to viviparity in insects and beyond.</title>
        <authorList>
            <person name="Fouks B."/>
            <person name="Harrison M.C."/>
            <person name="Mikhailova A.A."/>
            <person name="Marchal E."/>
            <person name="English S."/>
            <person name="Carruthers M."/>
            <person name="Jennings E.C."/>
            <person name="Chiamaka E.L."/>
            <person name="Frigard R.A."/>
            <person name="Pippel M."/>
            <person name="Attardo G.M."/>
            <person name="Benoit J.B."/>
            <person name="Bornberg-Bauer E."/>
            <person name="Tobe S.S."/>
        </authorList>
    </citation>
    <scope>NUCLEOTIDE SEQUENCE</scope>
    <source>
        <strain evidence="2">Stay&amp;Tobe</strain>
    </source>
</reference>
<sequence>YHIIVWMVEKKIICMLLANQAYIILCDYVVVMYRFPVKMSLQCSCYTDQRIYKPTPKSISATVRHILNRTTQYKTTASSMLKIGMFDVSIMEKRTSILKGTELHHIRLKIIFNVYTTEVKAFY</sequence>
<keyword evidence="3" id="KW-1185">Reference proteome</keyword>
<dbReference type="EMBL" id="JASPKZ010007602">
    <property type="protein sequence ID" value="KAJ9583421.1"/>
    <property type="molecule type" value="Genomic_DNA"/>
</dbReference>
<keyword evidence="1" id="KW-1133">Transmembrane helix</keyword>
<protein>
    <submittedName>
        <fullName evidence="2">Uncharacterized protein</fullName>
    </submittedName>
</protein>